<dbReference type="InterPro" id="IPR011965">
    <property type="entry name" value="PaaX_trns_reg"/>
</dbReference>
<dbReference type="InterPro" id="IPR036388">
    <property type="entry name" value="WH-like_DNA-bd_sf"/>
</dbReference>
<dbReference type="EMBL" id="WMBA01000022">
    <property type="protein sequence ID" value="MTD55502.1"/>
    <property type="molecule type" value="Genomic_DNA"/>
</dbReference>
<evidence type="ECO:0000259" key="1">
    <source>
        <dbReference type="Pfam" id="PF07848"/>
    </source>
</evidence>
<feature type="domain" description="Transcriptional repressor PaaX-like N-terminal" evidence="1">
    <location>
        <begin position="31"/>
        <end position="92"/>
    </location>
</feature>
<comment type="caution">
    <text evidence="4">The sequence shown here is derived from an EMBL/GenBank/DDBJ whole genome shotgun (WGS) entry which is preliminary data.</text>
</comment>
<organism evidence="4 5">
    <name type="scientific">Amycolatopsis pithecellobii</name>
    <dbReference type="NCBI Taxonomy" id="664692"/>
    <lineage>
        <taxon>Bacteria</taxon>
        <taxon>Bacillati</taxon>
        <taxon>Actinomycetota</taxon>
        <taxon>Actinomycetes</taxon>
        <taxon>Pseudonocardiales</taxon>
        <taxon>Pseudonocardiaceae</taxon>
        <taxon>Amycolatopsis</taxon>
    </lineage>
</organism>
<dbReference type="Gene3D" id="1.10.10.10">
    <property type="entry name" value="Winged helix-like DNA-binding domain superfamily/Winged helix DNA-binding domain"/>
    <property type="match status" value="1"/>
</dbReference>
<dbReference type="Proteomes" id="UP000440096">
    <property type="component" value="Unassembled WGS sequence"/>
</dbReference>
<protein>
    <recommendedName>
        <fullName evidence="6">PaaX family transcriptional regulator</fullName>
    </recommendedName>
</protein>
<evidence type="ECO:0000313" key="4">
    <source>
        <dbReference type="EMBL" id="MTD55502.1"/>
    </source>
</evidence>
<dbReference type="Pfam" id="PF08223">
    <property type="entry name" value="PaaX_C"/>
    <property type="match status" value="1"/>
</dbReference>
<sequence>MSRRRCHEMSASRADIRTALAPSSPATPTGSARSVLVTILGEFVLPNDGPVRTSSFLYILTGLGYEIPAARQALNRFAERGWLTRQRRGRQVCWLPTPAARDYIETGTERVFSLHAARTPWDRNWLVLFVSVPHERRKHRDKLHSALRWAGFGNPMPGVWVSPHTDRAAEAERVVDELGLRGQALSFIGPAGAVGLNEREIVRQGWELHEVADHYEELLAQFANLEPADGDPVLFAQVKLISAWRRFPFIDPQLPEELLPGWIGRQAAVTFHDRWQWWFERAQLRWREINR</sequence>
<feature type="domain" description="Transcriptional repressor PaaX-like C-terminal" evidence="2">
    <location>
        <begin position="206"/>
        <end position="282"/>
    </location>
</feature>
<evidence type="ECO:0000259" key="3">
    <source>
        <dbReference type="Pfam" id="PF20803"/>
    </source>
</evidence>
<reference evidence="4 5" key="1">
    <citation type="submission" date="2019-11" db="EMBL/GenBank/DDBJ databases">
        <title>Draft genome of Amycolatopsis RM579.</title>
        <authorList>
            <person name="Duangmal K."/>
            <person name="Mingma R."/>
        </authorList>
    </citation>
    <scope>NUCLEOTIDE SEQUENCE [LARGE SCALE GENOMIC DNA]</scope>
    <source>
        <strain evidence="4 5">RM579</strain>
    </source>
</reference>
<evidence type="ECO:0008006" key="6">
    <source>
        <dbReference type="Google" id="ProtNLM"/>
    </source>
</evidence>
<dbReference type="PIRSF" id="PIRSF020623">
    <property type="entry name" value="PaaX"/>
    <property type="match status" value="1"/>
</dbReference>
<evidence type="ECO:0000313" key="5">
    <source>
        <dbReference type="Proteomes" id="UP000440096"/>
    </source>
</evidence>
<dbReference type="InterPro" id="IPR012906">
    <property type="entry name" value="PaaX-like_N"/>
</dbReference>
<dbReference type="AlphaFoldDB" id="A0A6N7YUA3"/>
<accession>A0A6N7YUA3</accession>
<dbReference type="OrthoDB" id="2270427at2"/>
<dbReference type="Gene3D" id="1.20.58.1460">
    <property type="match status" value="1"/>
</dbReference>
<dbReference type="Gene3D" id="3.30.70.2650">
    <property type="match status" value="1"/>
</dbReference>
<dbReference type="GO" id="GO:0006351">
    <property type="term" value="P:DNA-templated transcription"/>
    <property type="evidence" value="ECO:0007669"/>
    <property type="project" value="InterPro"/>
</dbReference>
<dbReference type="PANTHER" id="PTHR30319:SF1">
    <property type="entry name" value="TRANSCRIPTIONAL REPRESSOR PAAX"/>
    <property type="match status" value="1"/>
</dbReference>
<evidence type="ECO:0000259" key="2">
    <source>
        <dbReference type="Pfam" id="PF08223"/>
    </source>
</evidence>
<dbReference type="InterPro" id="IPR013225">
    <property type="entry name" value="PaaX_C"/>
</dbReference>
<keyword evidence="5" id="KW-1185">Reference proteome</keyword>
<dbReference type="Pfam" id="PF20803">
    <property type="entry name" value="PaaX_M"/>
    <property type="match status" value="1"/>
</dbReference>
<gene>
    <name evidence="4" type="ORF">GKO32_16180</name>
</gene>
<name>A0A6N7YUA3_9PSEU</name>
<dbReference type="PANTHER" id="PTHR30319">
    <property type="entry name" value="PHENYLACETIC ACID REGULATOR-RELATED TRANSCRIPTIONAL REPRESSOR"/>
    <property type="match status" value="1"/>
</dbReference>
<proteinExistence type="predicted"/>
<dbReference type="Pfam" id="PF07848">
    <property type="entry name" value="PaaX"/>
    <property type="match status" value="1"/>
</dbReference>
<dbReference type="InterPro" id="IPR048846">
    <property type="entry name" value="PaaX-like_central"/>
</dbReference>
<feature type="domain" description="Transcriptional repressor PaaX-like central Cas2-like" evidence="3">
    <location>
        <begin position="119"/>
        <end position="189"/>
    </location>
</feature>